<comment type="caution">
    <text evidence="7">The sequence shown here is derived from an EMBL/GenBank/DDBJ whole genome shotgun (WGS) entry which is preliminary data.</text>
</comment>
<proteinExistence type="predicted"/>
<evidence type="ECO:0000313" key="8">
    <source>
        <dbReference type="Proteomes" id="UP000292423"/>
    </source>
</evidence>
<keyword evidence="2 5" id="KW-0812">Transmembrane</keyword>
<dbReference type="InterPro" id="IPR022764">
    <property type="entry name" value="Peptidase_S54_rhomboid_dom"/>
</dbReference>
<comment type="subcellular location">
    <subcellularLocation>
        <location evidence="1">Membrane</location>
        <topology evidence="1">Multi-pass membrane protein</topology>
    </subcellularLocation>
</comment>
<dbReference type="EMBL" id="SHKX01000015">
    <property type="protein sequence ID" value="RZU37015.1"/>
    <property type="molecule type" value="Genomic_DNA"/>
</dbReference>
<keyword evidence="4 5" id="KW-0472">Membrane</keyword>
<organism evidence="7 8">
    <name type="scientific">Fluviicoccus keumensis</name>
    <dbReference type="NCBI Taxonomy" id="1435465"/>
    <lineage>
        <taxon>Bacteria</taxon>
        <taxon>Pseudomonadati</taxon>
        <taxon>Pseudomonadota</taxon>
        <taxon>Gammaproteobacteria</taxon>
        <taxon>Moraxellales</taxon>
        <taxon>Moraxellaceae</taxon>
        <taxon>Fluviicoccus</taxon>
    </lineage>
</organism>
<evidence type="ECO:0000256" key="4">
    <source>
        <dbReference type="ARBA" id="ARBA00023136"/>
    </source>
</evidence>
<dbReference type="OrthoDB" id="9814037at2"/>
<feature type="transmembrane region" description="Helical" evidence="5">
    <location>
        <begin position="209"/>
        <end position="229"/>
    </location>
</feature>
<reference evidence="7 8" key="1">
    <citation type="submission" date="2019-02" db="EMBL/GenBank/DDBJ databases">
        <title>Genomic Encyclopedia of Type Strains, Phase IV (KMG-IV): sequencing the most valuable type-strain genomes for metagenomic binning, comparative biology and taxonomic classification.</title>
        <authorList>
            <person name="Goeker M."/>
        </authorList>
    </citation>
    <scope>NUCLEOTIDE SEQUENCE [LARGE SCALE GENOMIC DNA]</scope>
    <source>
        <strain evidence="7 8">DSM 105135</strain>
    </source>
</reference>
<name>A0A4Q7YKI2_9GAMM</name>
<feature type="transmembrane region" description="Helical" evidence="5">
    <location>
        <begin position="268"/>
        <end position="288"/>
    </location>
</feature>
<dbReference type="Proteomes" id="UP000292423">
    <property type="component" value="Unassembled WGS sequence"/>
</dbReference>
<accession>A0A4Q7YKI2</accession>
<gene>
    <name evidence="7" type="ORF">EV700_2879</name>
</gene>
<dbReference type="GO" id="GO:0016020">
    <property type="term" value="C:membrane"/>
    <property type="evidence" value="ECO:0007669"/>
    <property type="project" value="UniProtKB-SubCell"/>
</dbReference>
<dbReference type="RefSeq" id="WP_130415039.1">
    <property type="nucleotide sequence ID" value="NZ_SHKX01000015.1"/>
</dbReference>
<evidence type="ECO:0000256" key="5">
    <source>
        <dbReference type="SAM" id="Phobius"/>
    </source>
</evidence>
<dbReference type="Gene3D" id="1.20.1540.10">
    <property type="entry name" value="Rhomboid-like"/>
    <property type="match status" value="1"/>
</dbReference>
<dbReference type="Pfam" id="PF01694">
    <property type="entry name" value="Rhomboid"/>
    <property type="match status" value="1"/>
</dbReference>
<keyword evidence="3 5" id="KW-1133">Transmembrane helix</keyword>
<feature type="transmembrane region" description="Helical" evidence="5">
    <location>
        <begin position="159"/>
        <end position="176"/>
    </location>
</feature>
<keyword evidence="8" id="KW-1185">Reference proteome</keyword>
<evidence type="ECO:0000313" key="7">
    <source>
        <dbReference type="EMBL" id="RZU37015.1"/>
    </source>
</evidence>
<dbReference type="AlphaFoldDB" id="A0A4Q7YKI2"/>
<evidence type="ECO:0000256" key="3">
    <source>
        <dbReference type="ARBA" id="ARBA00022989"/>
    </source>
</evidence>
<dbReference type="InterPro" id="IPR035952">
    <property type="entry name" value="Rhomboid-like_sf"/>
</dbReference>
<dbReference type="GO" id="GO:0004252">
    <property type="term" value="F:serine-type endopeptidase activity"/>
    <property type="evidence" value="ECO:0007669"/>
    <property type="project" value="InterPro"/>
</dbReference>
<sequence length="473" mass="52696">MLLAPSDKPYDYRKPPRLALGLAGLLLLLAFTLFPGDFERQRSLDGFYVTNLMSIEWPLYSPFLMQNNRSTEIAGLEAQRTQGNQTAVAQAMGNDRPFVESIRAGGKDYLEPDILSRWTAARDHYDQERNRLSAQVIGLDPQRFRPVTFISYAFTDTDLNNVLLTVVLLLLVGMPLERVLGSGALLASWTAGSAAGGLAYLLLHRSGLMPLTGSSHAIVGLLGAAIWEFRRNRSLRVMESAVTAGGWLFMVISLAALTLIWHWHSREIAWIVSLSVSLAAGATACAVFRRWLEKSRAEQELEIVVPEMPTSEPYRQDLNQVMLKVSQMQFVAAEKNIRALLERYPGDPRLTEQLYHLLKLTPNNLEFEEVAFAMLTLPNQPGSNQASLRVYRDYIKRSQTFVALDTNTSLQLVLRFTRINALKDAEEAFKRALDSDRNAPLLAKAANALATAMTANNMEQRAGYYAGLAKSGD</sequence>
<evidence type="ECO:0000259" key="6">
    <source>
        <dbReference type="Pfam" id="PF01694"/>
    </source>
</evidence>
<feature type="transmembrane region" description="Helical" evidence="5">
    <location>
        <begin position="241"/>
        <end position="262"/>
    </location>
</feature>
<evidence type="ECO:0000256" key="2">
    <source>
        <dbReference type="ARBA" id="ARBA00022692"/>
    </source>
</evidence>
<evidence type="ECO:0000256" key="1">
    <source>
        <dbReference type="ARBA" id="ARBA00004141"/>
    </source>
</evidence>
<feature type="domain" description="Peptidase S54 rhomboid" evidence="6">
    <location>
        <begin position="147"/>
        <end position="274"/>
    </location>
</feature>
<dbReference type="SUPFAM" id="SSF144091">
    <property type="entry name" value="Rhomboid-like"/>
    <property type="match status" value="1"/>
</dbReference>
<protein>
    <submittedName>
        <fullName evidence="7">Rhomboid family protein</fullName>
    </submittedName>
</protein>